<evidence type="ECO:0000313" key="4">
    <source>
        <dbReference type="Proteomes" id="UP000438885"/>
    </source>
</evidence>
<sequence>MNDIFKNLDLNREQLLETIKEFLATKPHLDAQVADELELKNATQGLYRCNISTNSGTFFLDMFYRTDGKTTLQSNNGNVQFSELKIELCRYIAKNCKKGVTQKDKKDPWFIARSISYEDIESVISLIKESSFYESELPHSEGNGFPTWKFKGVQKETLTITYFNKLSGGIGKLLLQGKPKLLFLESIEIITQLFETDEISNKLNESGFFESHIDDSIIQDDIADLMSNSFDKLSSDQLRKTVKQALIFKNLKSNWEDYTVYTFPAYRALEGHLRWVLSELGIDWLTKLNSKGQPMTTSFYMFDKVSSEGEYSYVLQSCYHMNVENKYPTKKEQFLTYIGELYQILSDERNSYFHWKKFEPGLSLDETALIEDEATARDIIVNCLTKIEEYYRLFY</sequence>
<dbReference type="Gene3D" id="6.10.250.2650">
    <property type="match status" value="1"/>
</dbReference>
<reference evidence="3 4" key="1">
    <citation type="submission" date="2019-10" db="EMBL/GenBank/DDBJ databases">
        <title>Streptococcus mitis of the oral and urogenital tracts.</title>
        <authorList>
            <person name="Price T."/>
            <person name="Mores C.R."/>
            <person name="Putonti C."/>
            <person name="Wolfe A.J."/>
        </authorList>
    </citation>
    <scope>NUCLEOTIDE SEQUENCE [LARGE SCALE GENOMIC DNA]</scope>
    <source>
        <strain evidence="3 4">SM10</strain>
    </source>
</reference>
<comment type="caution">
    <text evidence="3">The sequence shown here is derived from an EMBL/GenBank/DDBJ whole genome shotgun (WGS) entry which is preliminary data.</text>
</comment>
<feature type="domain" description="Bacterial toxin RNase RnlA/LsoA DBD" evidence="1">
    <location>
        <begin position="217"/>
        <end position="355"/>
    </location>
</feature>
<evidence type="ECO:0000313" key="3">
    <source>
        <dbReference type="EMBL" id="MQQ30358.1"/>
    </source>
</evidence>
<dbReference type="InterPro" id="IPR043994">
    <property type="entry name" value="RnlA/LsoA-toxin_DBD"/>
</dbReference>
<protein>
    <submittedName>
        <fullName evidence="3">Uncharacterized protein</fullName>
    </submittedName>
</protein>
<gene>
    <name evidence="3" type="ORF">GEZ84_08340</name>
</gene>
<evidence type="ECO:0000259" key="2">
    <source>
        <dbReference type="Pfam" id="PF19417"/>
    </source>
</evidence>
<dbReference type="RefSeq" id="WP_153224176.1">
    <property type="nucleotide sequence ID" value="NZ_WIJP01000013.1"/>
</dbReference>
<accession>A0A6I1TYB6</accession>
<dbReference type="AlphaFoldDB" id="A0A6I1TYB6"/>
<feature type="domain" description="Bacterial toxin RNase RnlA/LsoA N-terminal" evidence="2">
    <location>
        <begin position="5"/>
        <end position="87"/>
    </location>
</feature>
<organism evidence="3 4">
    <name type="scientific">Streptococcus mitis</name>
    <dbReference type="NCBI Taxonomy" id="28037"/>
    <lineage>
        <taxon>Bacteria</taxon>
        <taxon>Bacillati</taxon>
        <taxon>Bacillota</taxon>
        <taxon>Bacilli</taxon>
        <taxon>Lactobacillales</taxon>
        <taxon>Streptococcaceae</taxon>
        <taxon>Streptococcus</taxon>
        <taxon>Streptococcus mitis group</taxon>
    </lineage>
</organism>
<evidence type="ECO:0000259" key="1">
    <source>
        <dbReference type="Pfam" id="PF19034"/>
    </source>
</evidence>
<dbReference type="Proteomes" id="UP000438885">
    <property type="component" value="Unassembled WGS sequence"/>
</dbReference>
<proteinExistence type="predicted"/>
<dbReference type="Pfam" id="PF19417">
    <property type="entry name" value="RnlA_toxin_N"/>
    <property type="match status" value="1"/>
</dbReference>
<dbReference type="InterPro" id="IPR045837">
    <property type="entry name" value="RnlA_toxin_N"/>
</dbReference>
<dbReference type="EMBL" id="WIJP01000013">
    <property type="protein sequence ID" value="MQQ30358.1"/>
    <property type="molecule type" value="Genomic_DNA"/>
</dbReference>
<dbReference type="Gene3D" id="3.30.160.690">
    <property type="entry name" value="Bacterial toxin RNase RnlA/LsoA, N repeated domain"/>
    <property type="match status" value="1"/>
</dbReference>
<dbReference type="GO" id="GO:0004521">
    <property type="term" value="F:RNA endonuclease activity"/>
    <property type="evidence" value="ECO:0007669"/>
    <property type="project" value="InterPro"/>
</dbReference>
<dbReference type="Pfam" id="PF19034">
    <property type="entry name" value="RnlA-toxin_DBD"/>
    <property type="match status" value="1"/>
</dbReference>
<name>A0A6I1TYB6_STRMT</name>
<dbReference type="Gene3D" id="3.30.310.240">
    <property type="entry name" value="Bacterial toxin RNase RnlA/LsoA, N-terminal domain"/>
    <property type="match status" value="1"/>
</dbReference>